<feature type="transmembrane region" description="Helical" evidence="2">
    <location>
        <begin position="411"/>
        <end position="430"/>
    </location>
</feature>
<comment type="caution">
    <text evidence="5">The sequence shown here is derived from an EMBL/GenBank/DDBJ whole genome shotgun (WGS) entry which is preliminary data.</text>
</comment>
<reference evidence="5" key="1">
    <citation type="submission" date="2023-10" db="EMBL/GenBank/DDBJ databases">
        <authorList>
            <person name="Chen Y."/>
            <person name="Shah S."/>
            <person name="Dougan E. K."/>
            <person name="Thang M."/>
            <person name="Chan C."/>
        </authorList>
    </citation>
    <scope>NUCLEOTIDE SEQUENCE [LARGE SCALE GENOMIC DNA]</scope>
</reference>
<dbReference type="PROSITE" id="PS51670">
    <property type="entry name" value="SHKT"/>
    <property type="match status" value="1"/>
</dbReference>
<dbReference type="PROSITE" id="PS50156">
    <property type="entry name" value="SSD"/>
    <property type="match status" value="1"/>
</dbReference>
<dbReference type="InterPro" id="IPR003582">
    <property type="entry name" value="ShKT_dom"/>
</dbReference>
<keyword evidence="2" id="KW-1133">Transmembrane helix</keyword>
<dbReference type="Pfam" id="PF01549">
    <property type="entry name" value="ShK"/>
    <property type="match status" value="1"/>
</dbReference>
<dbReference type="InterPro" id="IPR053958">
    <property type="entry name" value="HMGCR/SNAP/NPC1-like_SSD"/>
</dbReference>
<gene>
    <name evidence="5" type="ORF">PCOR1329_LOCUS67429</name>
</gene>
<proteinExistence type="predicted"/>
<feature type="domain" description="ShKT" evidence="4">
    <location>
        <begin position="156"/>
        <end position="191"/>
    </location>
</feature>
<feature type="transmembrane region" description="Helical" evidence="2">
    <location>
        <begin position="335"/>
        <end position="357"/>
    </location>
</feature>
<feature type="transmembrane region" description="Helical" evidence="2">
    <location>
        <begin position="306"/>
        <end position="328"/>
    </location>
</feature>
<evidence type="ECO:0000259" key="4">
    <source>
        <dbReference type="PROSITE" id="PS51670"/>
    </source>
</evidence>
<dbReference type="InterPro" id="IPR000731">
    <property type="entry name" value="SSD"/>
</dbReference>
<dbReference type="PANTHER" id="PTHR46687">
    <property type="entry name" value="PROTEIN DISPATCHED HOMOLOG 3"/>
    <property type="match status" value="1"/>
</dbReference>
<feature type="compositionally biased region" description="Low complexity" evidence="1">
    <location>
        <begin position="624"/>
        <end position="637"/>
    </location>
</feature>
<dbReference type="PANTHER" id="PTHR46687:SF1">
    <property type="entry name" value="PROTEIN DISPATCHED HOMOLOG 3"/>
    <property type="match status" value="1"/>
</dbReference>
<dbReference type="InterPro" id="IPR042480">
    <property type="entry name" value="DISP3"/>
</dbReference>
<dbReference type="SUPFAM" id="SSF82866">
    <property type="entry name" value="Multidrug efflux transporter AcrB transmembrane domain"/>
    <property type="match status" value="1"/>
</dbReference>
<feature type="transmembrane region" description="Helical" evidence="2">
    <location>
        <begin position="284"/>
        <end position="300"/>
    </location>
</feature>
<evidence type="ECO:0000256" key="1">
    <source>
        <dbReference type="SAM" id="MobiDB-lite"/>
    </source>
</evidence>
<feature type="transmembrane region" description="Helical" evidence="2">
    <location>
        <begin position="377"/>
        <end position="399"/>
    </location>
</feature>
<name>A0ABN9WJA9_9DINO</name>
<sequence>MWDVIRTRELSCSSAHVMSEFSACAVLSFHVTYASEGGLNLLTPSALDKIHSIENQIRDLPAYPGGTVADRELCSDVNPKMEHMCSHGVSFANLVYPAEGSESQGQQQLHLDGSGSRAVTPALALDWSELFGASAYVLPKDVTGQLDAANMSSGPCTDRVVGCHGLKDAGHCGGAHELYMRDFCARACGFCTDAPSASGEAKSVTSMRSLFSFETRVGAANDATELKRGRVRIDELFARFLEEMSSLVSRNSRVEIDPNHSLRVYWFCSELVTHDAMAALQNDLKWAGCAFLFVVVYATVHTASILYALLGLLLVMLAIPAAAAIFCLASGLPSLSLLMCLSVFIIIGVGSDMIFVYTDFWRYSSEYSLDPEARLKYVYSQAASSTAATSFTTTASFLANLASSLRALREFGFFMGVCVAMAWAVVLFGYPPILIIGDRCHRRLRRKALQRTTFIAQYDKDTEPSLLDRLSIMSADMLSENKTGFSQVWSQSADGAASWVRRLRFLIVLGGAALRIPRLDRADARAVGLSVRAGLRAPAALRRRAQPRQVTGVRREFRGLQQGGVQRRCPPPQGHDEDPLFGPRVAVRHLRVHHRGLAPGQRHQLQLPAARQLGAGGRVPQRHAAAPRGGASWASARGGPGRRAGARCPVVPQRHRDVGRSWAEVGRHALGDRRGLHGQRTGAATAERAGDSHGHAHGRGVVGRL</sequence>
<feature type="region of interest" description="Disordered" evidence="1">
    <location>
        <begin position="614"/>
        <end position="647"/>
    </location>
</feature>
<feature type="region of interest" description="Disordered" evidence="1">
    <location>
        <begin position="673"/>
        <end position="705"/>
    </location>
</feature>
<keyword evidence="6" id="KW-1185">Reference proteome</keyword>
<evidence type="ECO:0000313" key="6">
    <source>
        <dbReference type="Proteomes" id="UP001189429"/>
    </source>
</evidence>
<keyword evidence="2" id="KW-0472">Membrane</keyword>
<dbReference type="SMART" id="SM00254">
    <property type="entry name" value="ShKT"/>
    <property type="match status" value="1"/>
</dbReference>
<evidence type="ECO:0000259" key="3">
    <source>
        <dbReference type="PROSITE" id="PS50156"/>
    </source>
</evidence>
<evidence type="ECO:0008006" key="7">
    <source>
        <dbReference type="Google" id="ProtNLM"/>
    </source>
</evidence>
<accession>A0ABN9WJA9</accession>
<evidence type="ECO:0000256" key="2">
    <source>
        <dbReference type="SAM" id="Phobius"/>
    </source>
</evidence>
<dbReference type="Proteomes" id="UP001189429">
    <property type="component" value="Unassembled WGS sequence"/>
</dbReference>
<dbReference type="Gene3D" id="1.20.1640.10">
    <property type="entry name" value="Multidrug efflux transporter AcrB transmembrane domain"/>
    <property type="match status" value="1"/>
</dbReference>
<dbReference type="EMBL" id="CAUYUJ010018738">
    <property type="protein sequence ID" value="CAK0885960.1"/>
    <property type="molecule type" value="Genomic_DNA"/>
</dbReference>
<protein>
    <recommendedName>
        <fullName evidence="7">SSD domain-containing protein</fullName>
    </recommendedName>
</protein>
<organism evidence="5 6">
    <name type="scientific">Prorocentrum cordatum</name>
    <dbReference type="NCBI Taxonomy" id="2364126"/>
    <lineage>
        <taxon>Eukaryota</taxon>
        <taxon>Sar</taxon>
        <taxon>Alveolata</taxon>
        <taxon>Dinophyceae</taxon>
        <taxon>Prorocentrales</taxon>
        <taxon>Prorocentraceae</taxon>
        <taxon>Prorocentrum</taxon>
    </lineage>
</organism>
<feature type="domain" description="SSD" evidence="3">
    <location>
        <begin position="308"/>
        <end position="436"/>
    </location>
</feature>
<evidence type="ECO:0000313" key="5">
    <source>
        <dbReference type="EMBL" id="CAK0885960.1"/>
    </source>
</evidence>
<dbReference type="Pfam" id="PF12349">
    <property type="entry name" value="Sterol-sensing"/>
    <property type="match status" value="1"/>
</dbReference>
<keyword evidence="2" id="KW-0812">Transmembrane</keyword>